<evidence type="ECO:0000256" key="1">
    <source>
        <dbReference type="ARBA" id="ARBA00004651"/>
    </source>
</evidence>
<keyword evidence="2" id="KW-1003">Cell membrane</keyword>
<evidence type="ECO:0000256" key="6">
    <source>
        <dbReference type="SAM" id="MobiDB-lite"/>
    </source>
</evidence>
<organism evidence="10 11">
    <name type="scientific">Cyclostephanos tholiformis</name>
    <dbReference type="NCBI Taxonomy" id="382380"/>
    <lineage>
        <taxon>Eukaryota</taxon>
        <taxon>Sar</taxon>
        <taxon>Stramenopiles</taxon>
        <taxon>Ochrophyta</taxon>
        <taxon>Bacillariophyta</taxon>
        <taxon>Coscinodiscophyceae</taxon>
        <taxon>Thalassiosirophycidae</taxon>
        <taxon>Stephanodiscales</taxon>
        <taxon>Stephanodiscaceae</taxon>
        <taxon>Cyclostephanos</taxon>
    </lineage>
</organism>
<feature type="region of interest" description="Disordered" evidence="6">
    <location>
        <begin position="87"/>
        <end position="117"/>
    </location>
</feature>
<gene>
    <name evidence="10" type="ORF">ACHAXA_006570</name>
</gene>
<comment type="subcellular location">
    <subcellularLocation>
        <location evidence="1">Cell membrane</location>
        <topology evidence="1">Multi-pass membrane protein</topology>
    </subcellularLocation>
</comment>
<evidence type="ECO:0000313" key="10">
    <source>
        <dbReference type="EMBL" id="KAL3815677.1"/>
    </source>
</evidence>
<keyword evidence="3 7" id="KW-0812">Transmembrane</keyword>
<feature type="transmembrane region" description="Helical" evidence="7">
    <location>
        <begin position="495"/>
        <end position="513"/>
    </location>
</feature>
<accession>A0ABD3RTG6</accession>
<dbReference type="Proteomes" id="UP001530377">
    <property type="component" value="Unassembled WGS sequence"/>
</dbReference>
<evidence type="ECO:0000256" key="4">
    <source>
        <dbReference type="ARBA" id="ARBA00022989"/>
    </source>
</evidence>
<feature type="region of interest" description="Disordered" evidence="6">
    <location>
        <begin position="178"/>
        <end position="229"/>
    </location>
</feature>
<evidence type="ECO:0000256" key="2">
    <source>
        <dbReference type="ARBA" id="ARBA00022475"/>
    </source>
</evidence>
<feature type="transmembrane region" description="Helical" evidence="7">
    <location>
        <begin position="122"/>
        <end position="141"/>
    </location>
</feature>
<evidence type="ECO:0000259" key="9">
    <source>
        <dbReference type="Pfam" id="PF00892"/>
    </source>
</evidence>
<proteinExistence type="predicted"/>
<keyword evidence="11" id="KW-1185">Reference proteome</keyword>
<evidence type="ECO:0000313" key="11">
    <source>
        <dbReference type="Proteomes" id="UP001530377"/>
    </source>
</evidence>
<dbReference type="Pfam" id="PF00892">
    <property type="entry name" value="EamA"/>
    <property type="match status" value="1"/>
</dbReference>
<evidence type="ECO:0000256" key="7">
    <source>
        <dbReference type="SAM" id="Phobius"/>
    </source>
</evidence>
<dbReference type="InterPro" id="IPR037185">
    <property type="entry name" value="EmrE-like"/>
</dbReference>
<sequence>MKSISPPAAVAFAIVVVGTMASPSSRLRPRSEDAAFVRAHSHAGIVAAPSSSSFPLLPRWGGRCATSYSHRSRRALFGRHGIHPVAMARSGGTTNDDGDASTSNDDDATVGREDDDDNGERALSLLVLLTVPLSWGTYAPAVKYMYDVVYPPMPGLVFSAGYYVIAALTLGVLSRMNPPSTSSSAMGDEGKDDSGGGDRGDGNDYERDDDAKDGDGGVNDDGGEITATSTITTRGGWELGGYLFVGNGLQVVGLQTVPADRAAFLVQLTTVMVPLLSAIFAGTLSAVPSRTWVACLFAFVGVVVMGADDSGHVSGVANVAPAGRASAIDENVETIAKAASSGHQLGAISFPDLGLSQGASGGDVLIVLAALAYTMHVVRLGAYAPRTNPLQLASSKASTEAILSVTLCAWLVYVGNSSSLSDLPIFVNRLGGGVAEYFSIIATKFAGGGSLESFRGDSSFSASVGAILWTGWITCAYTIYAQSYGQRKVGPSDSNLIYSTQPLFSSLFAYLLLGETLGPYGYLGATLIGMSLWLVSSASTS</sequence>
<feature type="transmembrane region" description="Helical" evidence="7">
    <location>
        <begin position="291"/>
        <end position="307"/>
    </location>
</feature>
<dbReference type="PANTHER" id="PTHR42920:SF5">
    <property type="entry name" value="EAMA DOMAIN-CONTAINING PROTEIN"/>
    <property type="match status" value="1"/>
</dbReference>
<feature type="compositionally biased region" description="Basic and acidic residues" evidence="6">
    <location>
        <begin position="188"/>
        <end position="215"/>
    </location>
</feature>
<feature type="transmembrane region" description="Helical" evidence="7">
    <location>
        <begin position="364"/>
        <end position="385"/>
    </location>
</feature>
<evidence type="ECO:0000256" key="3">
    <source>
        <dbReference type="ARBA" id="ARBA00022692"/>
    </source>
</evidence>
<keyword evidence="5 7" id="KW-0472">Membrane</keyword>
<evidence type="ECO:0000256" key="5">
    <source>
        <dbReference type="ARBA" id="ARBA00023136"/>
    </source>
</evidence>
<keyword evidence="4 7" id="KW-1133">Transmembrane helix</keyword>
<feature type="transmembrane region" description="Helical" evidence="7">
    <location>
        <begin position="153"/>
        <end position="173"/>
    </location>
</feature>
<dbReference type="SUPFAM" id="SSF103481">
    <property type="entry name" value="Multidrug resistance efflux transporter EmrE"/>
    <property type="match status" value="2"/>
</dbReference>
<dbReference type="InterPro" id="IPR051258">
    <property type="entry name" value="Diverse_Substrate_Transporter"/>
</dbReference>
<reference evidence="10 11" key="1">
    <citation type="submission" date="2024-10" db="EMBL/GenBank/DDBJ databases">
        <title>Updated reference genomes for cyclostephanoid diatoms.</title>
        <authorList>
            <person name="Roberts W.R."/>
            <person name="Alverson A.J."/>
        </authorList>
    </citation>
    <scope>NUCLEOTIDE SEQUENCE [LARGE SCALE GENOMIC DNA]</scope>
    <source>
        <strain evidence="10 11">AJA228-03</strain>
    </source>
</reference>
<evidence type="ECO:0000256" key="8">
    <source>
        <dbReference type="SAM" id="SignalP"/>
    </source>
</evidence>
<dbReference type="PANTHER" id="PTHR42920">
    <property type="entry name" value="OS03G0707200 PROTEIN-RELATED"/>
    <property type="match status" value="1"/>
</dbReference>
<feature type="transmembrane region" description="Helical" evidence="7">
    <location>
        <begin position="262"/>
        <end position="284"/>
    </location>
</feature>
<protein>
    <recommendedName>
        <fullName evidence="9">EamA domain-containing protein</fullName>
    </recommendedName>
</protein>
<feature type="transmembrane region" description="Helical" evidence="7">
    <location>
        <begin position="460"/>
        <end position="483"/>
    </location>
</feature>
<dbReference type="GO" id="GO:0005886">
    <property type="term" value="C:plasma membrane"/>
    <property type="evidence" value="ECO:0007669"/>
    <property type="project" value="UniProtKB-SubCell"/>
</dbReference>
<dbReference type="AlphaFoldDB" id="A0ABD3RTG6"/>
<feature type="transmembrane region" description="Helical" evidence="7">
    <location>
        <begin position="397"/>
        <end position="415"/>
    </location>
</feature>
<dbReference type="InterPro" id="IPR000620">
    <property type="entry name" value="EamA_dom"/>
</dbReference>
<feature type="signal peptide" evidence="8">
    <location>
        <begin position="1"/>
        <end position="21"/>
    </location>
</feature>
<feature type="domain" description="EamA" evidence="9">
    <location>
        <begin position="462"/>
        <end position="536"/>
    </location>
</feature>
<name>A0ABD3RTG6_9STRA</name>
<feature type="compositionally biased region" description="Acidic residues" evidence="6">
    <location>
        <begin position="96"/>
        <end position="117"/>
    </location>
</feature>
<keyword evidence="8" id="KW-0732">Signal</keyword>
<dbReference type="EMBL" id="JALLPB020000187">
    <property type="protein sequence ID" value="KAL3815677.1"/>
    <property type="molecule type" value="Genomic_DNA"/>
</dbReference>
<feature type="chain" id="PRO_5044851275" description="EamA domain-containing protein" evidence="8">
    <location>
        <begin position="22"/>
        <end position="541"/>
    </location>
</feature>
<comment type="caution">
    <text evidence="10">The sequence shown here is derived from an EMBL/GenBank/DDBJ whole genome shotgun (WGS) entry which is preliminary data.</text>
</comment>